<sequence length="332" mass="38079">MVSQLPYKYRSSYQETMSCAQGWTGPTVMLSNGVEIPILGIGTSQVGGFSQDTVRFALQHCGIRHIDTSKYNSFEVQLAEAIRDSGVPRSQLWITNKLWPQDYGYESAKEAFRNSCLQMDVKYFGMDQCSYLSDLSTTCTSLFPCFIHLFTFYFSDLYMLHWPDSMQPGRSNRELRAEAWRALEELYKEGLCRSIGVSNFMIPHLEQLMQDCTIVPHVNQVEHHPYQQPTKLIQFCRREGIAFQGYCPLAKGQALSNPTIIKLAEKYGRTPAQICIRWSVQKGIITIPKSTKRERVVENSEVFGFQLEEEDMEAINNLHDGRHVSWDPTNVK</sequence>
<name>A0A3P8WKV6_CYNSE</name>
<reference evidence="5 6" key="1">
    <citation type="journal article" date="2014" name="Nat. Genet.">
        <title>Whole-genome sequence of a flatfish provides insights into ZW sex chromosome evolution and adaptation to a benthic lifestyle.</title>
        <authorList>
            <person name="Chen S."/>
            <person name="Zhang G."/>
            <person name="Shao C."/>
            <person name="Huang Q."/>
            <person name="Liu G."/>
            <person name="Zhang P."/>
            <person name="Song W."/>
            <person name="An N."/>
            <person name="Chalopin D."/>
            <person name="Volff J.N."/>
            <person name="Hong Y."/>
            <person name="Li Q."/>
            <person name="Sha Z."/>
            <person name="Zhou H."/>
            <person name="Xie M."/>
            <person name="Yu Q."/>
            <person name="Liu Y."/>
            <person name="Xiang H."/>
            <person name="Wang N."/>
            <person name="Wu K."/>
            <person name="Yang C."/>
            <person name="Zhou Q."/>
            <person name="Liao X."/>
            <person name="Yang L."/>
            <person name="Hu Q."/>
            <person name="Zhang J."/>
            <person name="Meng L."/>
            <person name="Jin L."/>
            <person name="Tian Y."/>
            <person name="Lian J."/>
            <person name="Yang J."/>
            <person name="Miao G."/>
            <person name="Liu S."/>
            <person name="Liang Z."/>
            <person name="Yan F."/>
            <person name="Li Y."/>
            <person name="Sun B."/>
            <person name="Zhang H."/>
            <person name="Zhang J."/>
            <person name="Zhu Y."/>
            <person name="Du M."/>
            <person name="Zhao Y."/>
            <person name="Schartl M."/>
            <person name="Tang Q."/>
            <person name="Wang J."/>
        </authorList>
    </citation>
    <scope>NUCLEOTIDE SEQUENCE</scope>
</reference>
<dbReference type="OMA" id="YYHDVVI"/>
<evidence type="ECO:0000256" key="3">
    <source>
        <dbReference type="PIRSR" id="PIRSR000097-3"/>
    </source>
</evidence>
<evidence type="ECO:0000259" key="4">
    <source>
        <dbReference type="Pfam" id="PF00248"/>
    </source>
</evidence>
<dbReference type="CDD" id="cd19135">
    <property type="entry name" value="AKR_CeZK1290-like"/>
    <property type="match status" value="1"/>
</dbReference>
<feature type="site" description="Lowers pKa of active site Tyr" evidence="3">
    <location>
        <position position="97"/>
    </location>
</feature>
<dbReference type="PRINTS" id="PR00069">
    <property type="entry name" value="ALDKETRDTASE"/>
</dbReference>
<protein>
    <submittedName>
        <fullName evidence="5">Zgc:110366</fullName>
    </submittedName>
</protein>
<evidence type="ECO:0000256" key="1">
    <source>
        <dbReference type="ARBA" id="ARBA00007905"/>
    </source>
</evidence>
<feature type="binding site" evidence="2">
    <location>
        <position position="161"/>
    </location>
    <ligand>
        <name>substrate</name>
    </ligand>
</feature>
<reference evidence="5" key="3">
    <citation type="submission" date="2025-09" db="UniProtKB">
        <authorList>
            <consortium name="Ensembl"/>
        </authorList>
    </citation>
    <scope>IDENTIFICATION</scope>
</reference>
<dbReference type="STRING" id="244447.ENSCSEP00000025295"/>
<dbReference type="InterPro" id="IPR020471">
    <property type="entry name" value="AKR"/>
</dbReference>
<accession>A0A3P8WKV6</accession>
<dbReference type="PANTHER" id="PTHR43827">
    <property type="entry name" value="2,5-DIKETO-D-GLUCONIC ACID REDUCTASE"/>
    <property type="match status" value="1"/>
</dbReference>
<dbReference type="PANTHER" id="PTHR43827:SF10">
    <property type="entry name" value="ZGC:110366"/>
    <property type="match status" value="1"/>
</dbReference>
<dbReference type="Ensembl" id="ENSCSET00000025632.1">
    <property type="protein sequence ID" value="ENSCSEP00000025295.1"/>
    <property type="gene ID" value="ENSCSEG00000016158.1"/>
</dbReference>
<dbReference type="GO" id="GO:0016491">
    <property type="term" value="F:oxidoreductase activity"/>
    <property type="evidence" value="ECO:0007669"/>
    <property type="project" value="InterPro"/>
</dbReference>
<keyword evidence="6" id="KW-1185">Reference proteome</keyword>
<dbReference type="Proteomes" id="UP000265120">
    <property type="component" value="Chromosome 20"/>
</dbReference>
<dbReference type="GeneTree" id="ENSGT00940000164809"/>
<dbReference type="InterPro" id="IPR018170">
    <property type="entry name" value="Aldo/ket_reductase_CS"/>
</dbReference>
<feature type="domain" description="NADP-dependent oxidoreductase" evidence="4">
    <location>
        <begin position="156"/>
        <end position="318"/>
    </location>
</feature>
<dbReference type="Pfam" id="PF00248">
    <property type="entry name" value="Aldo_ket_red"/>
    <property type="match status" value="2"/>
</dbReference>
<dbReference type="PIRSF" id="PIRSF000097">
    <property type="entry name" value="AKR"/>
    <property type="match status" value="1"/>
</dbReference>
<evidence type="ECO:0000256" key="2">
    <source>
        <dbReference type="PIRSR" id="PIRSR000097-2"/>
    </source>
</evidence>
<dbReference type="SUPFAM" id="SSF51430">
    <property type="entry name" value="NAD(P)-linked oxidoreductase"/>
    <property type="match status" value="1"/>
</dbReference>
<dbReference type="InterPro" id="IPR023210">
    <property type="entry name" value="NADP_OxRdtase_dom"/>
</dbReference>
<dbReference type="AlphaFoldDB" id="A0A3P8WKV6"/>
<feature type="domain" description="NADP-dependent oxidoreductase" evidence="4">
    <location>
        <begin position="39"/>
        <end position="128"/>
    </location>
</feature>
<organism evidence="5 6">
    <name type="scientific">Cynoglossus semilaevis</name>
    <name type="common">Tongue sole</name>
    <dbReference type="NCBI Taxonomy" id="244447"/>
    <lineage>
        <taxon>Eukaryota</taxon>
        <taxon>Metazoa</taxon>
        <taxon>Chordata</taxon>
        <taxon>Craniata</taxon>
        <taxon>Vertebrata</taxon>
        <taxon>Euteleostomi</taxon>
        <taxon>Actinopterygii</taxon>
        <taxon>Neopterygii</taxon>
        <taxon>Teleostei</taxon>
        <taxon>Neoteleostei</taxon>
        <taxon>Acanthomorphata</taxon>
        <taxon>Carangaria</taxon>
        <taxon>Pleuronectiformes</taxon>
        <taxon>Pleuronectoidei</taxon>
        <taxon>Cynoglossidae</taxon>
        <taxon>Cynoglossinae</taxon>
        <taxon>Cynoglossus</taxon>
    </lineage>
</organism>
<evidence type="ECO:0000313" key="5">
    <source>
        <dbReference type="Ensembl" id="ENSCSEP00000025295.1"/>
    </source>
</evidence>
<dbReference type="PROSITE" id="PS00062">
    <property type="entry name" value="ALDOKETO_REDUCTASE_2"/>
    <property type="match status" value="1"/>
</dbReference>
<dbReference type="InParanoid" id="A0A3P8WKV6"/>
<dbReference type="Gene3D" id="3.20.20.100">
    <property type="entry name" value="NADP-dependent oxidoreductase domain"/>
    <property type="match status" value="1"/>
</dbReference>
<reference evidence="5" key="2">
    <citation type="submission" date="2025-08" db="UniProtKB">
        <authorList>
            <consortium name="Ensembl"/>
        </authorList>
    </citation>
    <scope>IDENTIFICATION</scope>
</reference>
<evidence type="ECO:0000313" key="6">
    <source>
        <dbReference type="Proteomes" id="UP000265120"/>
    </source>
</evidence>
<proteinExistence type="inferred from homology"/>
<comment type="similarity">
    <text evidence="1">Belongs to the aldo/keto reductase family.</text>
</comment>
<dbReference type="InterPro" id="IPR036812">
    <property type="entry name" value="NAD(P)_OxRdtase_dom_sf"/>
</dbReference>